<dbReference type="InterPro" id="IPR007052">
    <property type="entry name" value="CS_dom"/>
</dbReference>
<dbReference type="PROSITE" id="PS01031">
    <property type="entry name" value="SHSP"/>
    <property type="match status" value="1"/>
</dbReference>
<sequence>MAEKRKEKELKVSKAPEQELQLAGRRGGLMEPFDEFDRLFDSFFRRGLMRSSLFDWPEMPRLATLEERMPRVDIVDRDKELVVHAELPGVTKDGLEVTLGEDTLTIRGSRKHEQKESGENYYRSEIHRGGFCRTLRLPAAVDGDKAKAKFTDGVLELTLPKVESARRRTVKVE</sequence>
<evidence type="ECO:0000256" key="1">
    <source>
        <dbReference type="PROSITE-ProRule" id="PRU00285"/>
    </source>
</evidence>
<dbReference type="EMBL" id="QPJY01000004">
    <property type="protein sequence ID" value="RCX30789.1"/>
    <property type="molecule type" value="Genomic_DNA"/>
</dbReference>
<dbReference type="Proteomes" id="UP000252707">
    <property type="component" value="Unassembled WGS sequence"/>
</dbReference>
<dbReference type="InterPro" id="IPR031107">
    <property type="entry name" value="Small_HSP"/>
</dbReference>
<evidence type="ECO:0000313" key="5">
    <source>
        <dbReference type="EMBL" id="RCX30789.1"/>
    </source>
</evidence>
<dbReference type="InterPro" id="IPR002068">
    <property type="entry name" value="A-crystallin/Hsp20_dom"/>
</dbReference>
<dbReference type="Gene3D" id="2.60.40.790">
    <property type="match status" value="1"/>
</dbReference>
<proteinExistence type="inferred from homology"/>
<evidence type="ECO:0000256" key="2">
    <source>
        <dbReference type="RuleBase" id="RU003616"/>
    </source>
</evidence>
<keyword evidence="5" id="KW-0346">Stress response</keyword>
<dbReference type="AlphaFoldDB" id="A0A369CA68"/>
<reference evidence="5 6" key="1">
    <citation type="submission" date="2018-07" db="EMBL/GenBank/DDBJ databases">
        <title>Genomic Encyclopedia of Type Strains, Phase IV (KMG-IV): sequencing the most valuable type-strain genomes for metagenomic binning, comparative biology and taxonomic classification.</title>
        <authorList>
            <person name="Goeker M."/>
        </authorList>
    </citation>
    <scope>NUCLEOTIDE SEQUENCE [LARGE SCALE GENOMIC DNA]</scope>
    <source>
        <strain evidence="5 6">DSM 26407</strain>
    </source>
</reference>
<feature type="domain" description="CS" evidence="4">
    <location>
        <begin position="67"/>
        <end position="171"/>
    </location>
</feature>
<evidence type="ECO:0000259" key="4">
    <source>
        <dbReference type="PROSITE" id="PS51203"/>
    </source>
</evidence>
<dbReference type="RefSeq" id="WP_245937256.1">
    <property type="nucleotide sequence ID" value="NZ_QPJY01000004.1"/>
</dbReference>
<feature type="domain" description="SHSP" evidence="3">
    <location>
        <begin position="63"/>
        <end position="173"/>
    </location>
</feature>
<evidence type="ECO:0000259" key="3">
    <source>
        <dbReference type="PROSITE" id="PS01031"/>
    </source>
</evidence>
<organism evidence="5 6">
    <name type="scientific">Thioalbus denitrificans</name>
    <dbReference type="NCBI Taxonomy" id="547122"/>
    <lineage>
        <taxon>Bacteria</taxon>
        <taxon>Pseudomonadati</taxon>
        <taxon>Pseudomonadota</taxon>
        <taxon>Gammaproteobacteria</taxon>
        <taxon>Chromatiales</taxon>
        <taxon>Ectothiorhodospiraceae</taxon>
        <taxon>Thioalbus</taxon>
    </lineage>
</organism>
<comment type="similarity">
    <text evidence="1 2">Belongs to the small heat shock protein (HSP20) family.</text>
</comment>
<accession>A0A369CA68</accession>
<evidence type="ECO:0000313" key="6">
    <source>
        <dbReference type="Proteomes" id="UP000252707"/>
    </source>
</evidence>
<protein>
    <submittedName>
        <fullName evidence="5">Heat shock protein Hsp20</fullName>
    </submittedName>
</protein>
<name>A0A369CA68_9GAMM</name>
<dbReference type="CDD" id="cd06464">
    <property type="entry name" value="ACD_sHsps-like"/>
    <property type="match status" value="1"/>
</dbReference>
<dbReference type="InterPro" id="IPR008978">
    <property type="entry name" value="HSP20-like_chaperone"/>
</dbReference>
<dbReference type="Pfam" id="PF00011">
    <property type="entry name" value="HSP20"/>
    <property type="match status" value="1"/>
</dbReference>
<keyword evidence="6" id="KW-1185">Reference proteome</keyword>
<comment type="caution">
    <text evidence="5">The sequence shown here is derived from an EMBL/GenBank/DDBJ whole genome shotgun (WGS) entry which is preliminary data.</text>
</comment>
<gene>
    <name evidence="5" type="ORF">DFQ59_104227</name>
</gene>
<dbReference type="PANTHER" id="PTHR11527">
    <property type="entry name" value="HEAT-SHOCK PROTEIN 20 FAMILY MEMBER"/>
    <property type="match status" value="1"/>
</dbReference>
<dbReference type="PROSITE" id="PS51203">
    <property type="entry name" value="CS"/>
    <property type="match status" value="1"/>
</dbReference>
<dbReference type="SUPFAM" id="SSF49764">
    <property type="entry name" value="HSP20-like chaperones"/>
    <property type="match status" value="1"/>
</dbReference>